<organism evidence="1 2">
    <name type="scientific">Humibacillus xanthopallidus</name>
    <dbReference type="NCBI Taxonomy" id="412689"/>
    <lineage>
        <taxon>Bacteria</taxon>
        <taxon>Bacillati</taxon>
        <taxon>Actinomycetota</taxon>
        <taxon>Actinomycetes</taxon>
        <taxon>Micrococcales</taxon>
        <taxon>Intrasporangiaceae</taxon>
        <taxon>Humibacillus</taxon>
    </lineage>
</organism>
<evidence type="ECO:0000313" key="2">
    <source>
        <dbReference type="Proteomes" id="UP000316747"/>
    </source>
</evidence>
<comment type="caution">
    <text evidence="1">The sequence shown here is derived from an EMBL/GenBank/DDBJ whole genome shotgun (WGS) entry which is preliminary data.</text>
</comment>
<dbReference type="Proteomes" id="UP000316747">
    <property type="component" value="Unassembled WGS sequence"/>
</dbReference>
<name>A0A543HA40_9MICO</name>
<reference evidence="1 2" key="1">
    <citation type="submission" date="2019-06" db="EMBL/GenBank/DDBJ databases">
        <title>Genome sequencing of plant associated microbes to promote plant fitness in Sorghum bicolor and Oryza sativa.</title>
        <authorList>
            <person name="Coleman-Derr D."/>
        </authorList>
    </citation>
    <scope>NUCLEOTIDE SEQUENCE [LARGE SCALE GENOMIC DNA]</scope>
    <source>
        <strain evidence="1 2">KV-663</strain>
    </source>
</reference>
<evidence type="ECO:0000313" key="1">
    <source>
        <dbReference type="EMBL" id="TQM55195.1"/>
    </source>
</evidence>
<accession>A0A543HA40</accession>
<protein>
    <submittedName>
        <fullName evidence="1">Uncharacterized protein YdeI (YjbR/CyaY-like superfamily)</fullName>
    </submittedName>
</protein>
<dbReference type="RefSeq" id="WP_141847370.1">
    <property type="nucleotide sequence ID" value="NZ_VFPM01000005.1"/>
</dbReference>
<sequence>MSDELPALTVADGAAWRAWLHEHHGDSRGVWLTLAKKGADAPTNLTYDAALEEALCHGWIDGQVRGGDERSYRQRFTPRTPRSGWSKRNVGIVGRLTAEGRMHAAGLAAVERAQADGRWDAAYAGPASIEVPTDLAGALDANPAALTMFEKLNGRNRYSVLYRVETAKRPETRRRRIEQLVAMLARGETLHPNTASGQADHDGA</sequence>
<dbReference type="EMBL" id="VFPM01000005">
    <property type="protein sequence ID" value="TQM55195.1"/>
    <property type="molecule type" value="Genomic_DNA"/>
</dbReference>
<proteinExistence type="predicted"/>
<dbReference type="OrthoDB" id="9796999at2"/>
<gene>
    <name evidence="1" type="ORF">FBY41_4523</name>
</gene>
<dbReference type="AlphaFoldDB" id="A0A543HA40"/>
<dbReference type="Pfam" id="PF13376">
    <property type="entry name" value="OmdA"/>
    <property type="match status" value="1"/>
</dbReference>
<keyword evidence="2" id="KW-1185">Reference proteome</keyword>